<protein>
    <recommendedName>
        <fullName evidence="4">Aminoglycoside phosphotransferase domain-containing protein</fullName>
    </recommendedName>
</protein>
<dbReference type="RefSeq" id="WP_141695626.1">
    <property type="nucleotide sequence ID" value="NZ_JBHSKI010000010.1"/>
</dbReference>
<feature type="region of interest" description="Disordered" evidence="1">
    <location>
        <begin position="1"/>
        <end position="22"/>
    </location>
</feature>
<evidence type="ECO:0008006" key="4">
    <source>
        <dbReference type="Google" id="ProtNLM"/>
    </source>
</evidence>
<sequence>MSTQETGGTSGSDRSGKGAAKRQVVRHLPGPFLTRVCIRTDDGFRWGESLRAASPAYLDAEALGAVARSVAVTPAAPYAVMPTLADACTSVHAEVPTPALLSDVVFTGDGCARSWVQGAFRHLGAFLAHLHAVSTEGAALPVRRRAAWLDAEPAVASGIQEARSLLARTVPPGAALSGRPDSSPPCTGPGTTPAPASTLVHGRLSTASCVPGPVPRVLGWREAGVGDPMGDLAYLLRDLVQSAAGTGDTGAKAGCAKVAVAGYEEARDASLTPCELARLASATASCVLDHAALRAWAASDQPGALALLRRADRVLPEILAAVGYRRVTTA</sequence>
<feature type="region of interest" description="Disordered" evidence="1">
    <location>
        <begin position="171"/>
        <end position="195"/>
    </location>
</feature>
<dbReference type="Proteomes" id="UP001596208">
    <property type="component" value="Unassembled WGS sequence"/>
</dbReference>
<accession>A0ABW0B7Y2</accession>
<feature type="compositionally biased region" description="Polar residues" evidence="1">
    <location>
        <begin position="1"/>
        <end position="13"/>
    </location>
</feature>
<name>A0ABW0B7Y2_9ACTN</name>
<evidence type="ECO:0000313" key="2">
    <source>
        <dbReference type="EMBL" id="MFC5173385.1"/>
    </source>
</evidence>
<gene>
    <name evidence="2" type="ORF">ACFPRK_22755</name>
</gene>
<dbReference type="InterPro" id="IPR011009">
    <property type="entry name" value="Kinase-like_dom_sf"/>
</dbReference>
<dbReference type="SUPFAM" id="SSF56112">
    <property type="entry name" value="Protein kinase-like (PK-like)"/>
    <property type="match status" value="1"/>
</dbReference>
<evidence type="ECO:0000313" key="3">
    <source>
        <dbReference type="Proteomes" id="UP001596208"/>
    </source>
</evidence>
<comment type="caution">
    <text evidence="2">The sequence shown here is derived from an EMBL/GenBank/DDBJ whole genome shotgun (WGS) entry which is preliminary data.</text>
</comment>
<organism evidence="2 3">
    <name type="scientific">Streptomyces mutomycini</name>
    <dbReference type="NCBI Taxonomy" id="284036"/>
    <lineage>
        <taxon>Bacteria</taxon>
        <taxon>Bacillati</taxon>
        <taxon>Actinomycetota</taxon>
        <taxon>Actinomycetes</taxon>
        <taxon>Kitasatosporales</taxon>
        <taxon>Streptomycetaceae</taxon>
        <taxon>Streptomyces</taxon>
    </lineage>
</organism>
<keyword evidence="3" id="KW-1185">Reference proteome</keyword>
<evidence type="ECO:0000256" key="1">
    <source>
        <dbReference type="SAM" id="MobiDB-lite"/>
    </source>
</evidence>
<proteinExistence type="predicted"/>
<dbReference type="Gene3D" id="3.90.1200.10">
    <property type="match status" value="1"/>
</dbReference>
<dbReference type="EMBL" id="JBHSKI010000010">
    <property type="protein sequence ID" value="MFC5173385.1"/>
    <property type="molecule type" value="Genomic_DNA"/>
</dbReference>
<reference evidence="3" key="1">
    <citation type="journal article" date="2019" name="Int. J. Syst. Evol. Microbiol.">
        <title>The Global Catalogue of Microorganisms (GCM) 10K type strain sequencing project: providing services to taxonomists for standard genome sequencing and annotation.</title>
        <authorList>
            <consortium name="The Broad Institute Genomics Platform"/>
            <consortium name="The Broad Institute Genome Sequencing Center for Infectious Disease"/>
            <person name="Wu L."/>
            <person name="Ma J."/>
        </authorList>
    </citation>
    <scope>NUCLEOTIDE SEQUENCE [LARGE SCALE GENOMIC DNA]</scope>
    <source>
        <strain evidence="3">CGMCC 4.1721</strain>
    </source>
</reference>